<keyword evidence="3" id="KW-1185">Reference proteome</keyword>
<evidence type="ECO:0000256" key="1">
    <source>
        <dbReference type="SAM" id="MobiDB-lite"/>
    </source>
</evidence>
<reference evidence="2 3" key="1">
    <citation type="submission" date="2015-09" db="EMBL/GenBank/DDBJ databases">
        <title>Host preference determinants of Valsa canker pathogens revealed by comparative genomics.</title>
        <authorList>
            <person name="Yin Z."/>
            <person name="Huang L."/>
        </authorList>
    </citation>
    <scope>NUCLEOTIDE SEQUENCE [LARGE SCALE GENOMIC DNA]</scope>
    <source>
        <strain evidence="2 3">SXYLt</strain>
    </source>
</reference>
<comment type="caution">
    <text evidence="2">The sequence shown here is derived from an EMBL/GenBank/DDBJ whole genome shotgun (WGS) entry which is preliminary data.</text>
</comment>
<feature type="compositionally biased region" description="Low complexity" evidence="1">
    <location>
        <begin position="129"/>
        <end position="146"/>
    </location>
</feature>
<feature type="region of interest" description="Disordered" evidence="1">
    <location>
        <begin position="129"/>
        <end position="160"/>
    </location>
</feature>
<feature type="region of interest" description="Disordered" evidence="1">
    <location>
        <begin position="1"/>
        <end position="33"/>
    </location>
</feature>
<feature type="compositionally biased region" description="Polar residues" evidence="1">
    <location>
        <begin position="12"/>
        <end position="31"/>
    </location>
</feature>
<dbReference type="AlphaFoldDB" id="A0A423W0T1"/>
<feature type="compositionally biased region" description="Basic residues" evidence="1">
    <location>
        <begin position="147"/>
        <end position="160"/>
    </location>
</feature>
<proteinExistence type="predicted"/>
<accession>A0A423W0T1</accession>
<organism evidence="2 3">
    <name type="scientific">Cytospora leucostoma</name>
    <dbReference type="NCBI Taxonomy" id="1230097"/>
    <lineage>
        <taxon>Eukaryota</taxon>
        <taxon>Fungi</taxon>
        <taxon>Dikarya</taxon>
        <taxon>Ascomycota</taxon>
        <taxon>Pezizomycotina</taxon>
        <taxon>Sordariomycetes</taxon>
        <taxon>Sordariomycetidae</taxon>
        <taxon>Diaporthales</taxon>
        <taxon>Cytosporaceae</taxon>
        <taxon>Cytospora</taxon>
    </lineage>
</organism>
<dbReference type="EMBL" id="LKEB01000066">
    <property type="protein sequence ID" value="ROV96890.1"/>
    <property type="molecule type" value="Genomic_DNA"/>
</dbReference>
<protein>
    <submittedName>
        <fullName evidence="2">Uncharacterized protein</fullName>
    </submittedName>
</protein>
<evidence type="ECO:0000313" key="2">
    <source>
        <dbReference type="EMBL" id="ROV96890.1"/>
    </source>
</evidence>
<evidence type="ECO:0000313" key="3">
    <source>
        <dbReference type="Proteomes" id="UP000285146"/>
    </source>
</evidence>
<dbReference type="InParanoid" id="A0A423W0T1"/>
<gene>
    <name evidence="2" type="ORF">VPNG_09270</name>
</gene>
<name>A0A423W0T1_9PEZI</name>
<dbReference type="Proteomes" id="UP000285146">
    <property type="component" value="Unassembled WGS sequence"/>
</dbReference>
<sequence>MVSIISCRRPSTPENSTGSDYSPTVSPTTGSPKKHIIRITAEQMRWYRAQKIASLRRQEATVTVAGAETATITVAGAETEKQTTAAAKQTAKQTAVAKQASRAKKAAEARRKVLAVKARAQAQAAAAKQQAPAAAAAAAATVPAPARRVRIVSTKRRGSS</sequence>